<sequence length="639" mass="72093">MIEFYIYTILTLFLSLFLQKSLTSETDFNKHPYKVDEKSKCADVPLPNIINGNIQRFSNEAQVTCNDGFKLVGSAKIICKYNKWEPIPKCVQEVDPAISYPCPLPHVEHASVVKFADYLAIVTCNEGFKATSYDNMPKLLSEYYITCYEGIWNYEYGKGNKDPSLPQCSLVQQSFQSCFHPPKIPHAVQQISDSLLNFEQMYMTGETVNFECEEGYYMVESWKNYLTCNNGRWEGIQPVCLEMKVCEEPTIIRNGRWSIKQVPMIVKPHSGNNFPVGSEVQYECYNGFKMVGYPVIVCMSNKQWSHHAPQCGLVETNCPSIDVPNGICKCDNKHDLHFCEPFFTDMEVRCTCQAGYRYVGPDRPLRCTADGNWNAEIPTCVKYSYRNDADKIYPSEASDKSDVISDSSEGTHMNTLAIVIATACSVLGVLLFIMVLMFFRRRKPRPRLYHQVGGAPPPYTRVHSNSLDEHDRVALIGYETAPRLPSYEEATRSNARVHRSDIRVSNDYRPLPHIPGTVRNSIHTGGPPHSPQHSTDRHSIITTSTINRDALSEMFGSIDTVNVSMSDASTSVTVDTLDSGTSRPSNGSERATAGSLSSSQENITTEDAPLLEHRDRNDEETTHEELEIRSTEEENKDQS</sequence>
<keyword evidence="1" id="KW-0677">Repeat</keyword>
<dbReference type="InterPro" id="IPR000436">
    <property type="entry name" value="Sushi_SCR_CCP_dom"/>
</dbReference>
<dbReference type="InterPro" id="IPR035976">
    <property type="entry name" value="Sushi/SCR/CCP_sf"/>
</dbReference>
<keyword evidence="5" id="KW-1133">Transmembrane helix</keyword>
<feature type="compositionally biased region" description="Polar residues" evidence="4">
    <location>
        <begin position="574"/>
        <end position="605"/>
    </location>
</feature>
<proteinExistence type="predicted"/>
<evidence type="ECO:0000259" key="7">
    <source>
        <dbReference type="PROSITE" id="PS50923"/>
    </source>
</evidence>
<feature type="domain" description="Sushi" evidence="7">
    <location>
        <begin position="176"/>
        <end position="242"/>
    </location>
</feature>
<reference evidence="8 9" key="1">
    <citation type="submission" date="2022-12" db="EMBL/GenBank/DDBJ databases">
        <title>Chromosome-level genome of Tegillarca granosa.</title>
        <authorList>
            <person name="Kim J."/>
        </authorList>
    </citation>
    <scope>NUCLEOTIDE SEQUENCE [LARGE SCALE GENOMIC DNA]</scope>
    <source>
        <strain evidence="8">Teg-2019</strain>
        <tissue evidence="8">Adductor muscle</tissue>
    </source>
</reference>
<evidence type="ECO:0000313" key="9">
    <source>
        <dbReference type="Proteomes" id="UP001217089"/>
    </source>
</evidence>
<dbReference type="CDD" id="cd00033">
    <property type="entry name" value="CCP"/>
    <property type="match status" value="4"/>
</dbReference>
<feature type="domain" description="Sushi" evidence="7">
    <location>
        <begin position="244"/>
        <end position="313"/>
    </location>
</feature>
<feature type="domain" description="Sushi" evidence="7">
    <location>
        <begin position="316"/>
        <end position="382"/>
    </location>
</feature>
<keyword evidence="6" id="KW-0732">Signal</keyword>
<evidence type="ECO:0000256" key="1">
    <source>
        <dbReference type="ARBA" id="ARBA00022737"/>
    </source>
</evidence>
<accession>A0ABQ9EZL1</accession>
<evidence type="ECO:0000256" key="2">
    <source>
        <dbReference type="ARBA" id="ARBA00023157"/>
    </source>
</evidence>
<gene>
    <name evidence="8" type="ORF">KUTeg_014266</name>
</gene>
<keyword evidence="9" id="KW-1185">Reference proteome</keyword>
<feature type="domain" description="Sushi" evidence="7">
    <location>
        <begin position="39"/>
        <end position="92"/>
    </location>
</feature>
<keyword evidence="3" id="KW-0768">Sushi</keyword>
<evidence type="ECO:0000256" key="4">
    <source>
        <dbReference type="SAM" id="MobiDB-lite"/>
    </source>
</evidence>
<comment type="caution">
    <text evidence="8">The sequence shown here is derived from an EMBL/GenBank/DDBJ whole genome shotgun (WGS) entry which is preliminary data.</text>
</comment>
<feature type="signal peptide" evidence="6">
    <location>
        <begin position="1"/>
        <end position="23"/>
    </location>
</feature>
<protein>
    <recommendedName>
        <fullName evidence="7">Sushi domain-containing protein</fullName>
    </recommendedName>
</protein>
<dbReference type="SMART" id="SM00032">
    <property type="entry name" value="CCP"/>
    <property type="match status" value="4"/>
</dbReference>
<dbReference type="InterPro" id="IPR051277">
    <property type="entry name" value="SEZ6_CSMD_C4BPB_Regulators"/>
</dbReference>
<feature type="transmembrane region" description="Helical" evidence="5">
    <location>
        <begin position="416"/>
        <end position="439"/>
    </location>
</feature>
<evidence type="ECO:0000256" key="6">
    <source>
        <dbReference type="SAM" id="SignalP"/>
    </source>
</evidence>
<feature type="region of interest" description="Disordered" evidence="4">
    <location>
        <begin position="506"/>
        <end position="538"/>
    </location>
</feature>
<dbReference type="SUPFAM" id="SSF57535">
    <property type="entry name" value="Complement control module/SCR domain"/>
    <property type="match status" value="4"/>
</dbReference>
<dbReference type="PROSITE" id="PS50923">
    <property type="entry name" value="SUSHI"/>
    <property type="match status" value="4"/>
</dbReference>
<dbReference type="Proteomes" id="UP001217089">
    <property type="component" value="Unassembled WGS sequence"/>
</dbReference>
<dbReference type="EMBL" id="JARBDR010000657">
    <property type="protein sequence ID" value="KAJ8309392.1"/>
    <property type="molecule type" value="Genomic_DNA"/>
</dbReference>
<organism evidence="8 9">
    <name type="scientific">Tegillarca granosa</name>
    <name type="common">Malaysian cockle</name>
    <name type="synonym">Anadara granosa</name>
    <dbReference type="NCBI Taxonomy" id="220873"/>
    <lineage>
        <taxon>Eukaryota</taxon>
        <taxon>Metazoa</taxon>
        <taxon>Spiralia</taxon>
        <taxon>Lophotrochozoa</taxon>
        <taxon>Mollusca</taxon>
        <taxon>Bivalvia</taxon>
        <taxon>Autobranchia</taxon>
        <taxon>Pteriomorphia</taxon>
        <taxon>Arcoida</taxon>
        <taxon>Arcoidea</taxon>
        <taxon>Arcidae</taxon>
        <taxon>Tegillarca</taxon>
    </lineage>
</organism>
<dbReference type="Gene3D" id="2.10.70.10">
    <property type="entry name" value="Complement Module, domain 1"/>
    <property type="match status" value="4"/>
</dbReference>
<dbReference type="PANTHER" id="PTHR45656:SF15">
    <property type="entry name" value="SUSHI DOMAIN-CONTAINING PROTEIN"/>
    <property type="match status" value="1"/>
</dbReference>
<feature type="chain" id="PRO_5046222221" description="Sushi domain-containing protein" evidence="6">
    <location>
        <begin position="24"/>
        <end position="639"/>
    </location>
</feature>
<feature type="region of interest" description="Disordered" evidence="4">
    <location>
        <begin position="574"/>
        <end position="639"/>
    </location>
</feature>
<feature type="compositionally biased region" description="Basic and acidic residues" evidence="4">
    <location>
        <begin position="610"/>
        <end position="639"/>
    </location>
</feature>
<keyword evidence="5" id="KW-0472">Membrane</keyword>
<comment type="caution">
    <text evidence="3">Lacks conserved residue(s) required for the propagation of feature annotation.</text>
</comment>
<evidence type="ECO:0000256" key="5">
    <source>
        <dbReference type="SAM" id="Phobius"/>
    </source>
</evidence>
<evidence type="ECO:0000313" key="8">
    <source>
        <dbReference type="EMBL" id="KAJ8309392.1"/>
    </source>
</evidence>
<dbReference type="Pfam" id="PF00084">
    <property type="entry name" value="Sushi"/>
    <property type="match status" value="4"/>
</dbReference>
<feature type="disulfide bond" evidence="3">
    <location>
        <begin position="284"/>
        <end position="311"/>
    </location>
</feature>
<dbReference type="PANTHER" id="PTHR45656">
    <property type="entry name" value="PROTEIN CBR-CLEC-78"/>
    <property type="match status" value="1"/>
</dbReference>
<keyword evidence="2 3" id="KW-1015">Disulfide bond</keyword>
<name>A0ABQ9EZL1_TEGGR</name>
<evidence type="ECO:0000256" key="3">
    <source>
        <dbReference type="PROSITE-ProRule" id="PRU00302"/>
    </source>
</evidence>
<keyword evidence="5" id="KW-0812">Transmembrane</keyword>